<dbReference type="GO" id="GO:0044780">
    <property type="term" value="P:bacterial-type flagellum assembly"/>
    <property type="evidence" value="ECO:0007669"/>
    <property type="project" value="InterPro"/>
</dbReference>
<evidence type="ECO:0000313" key="2">
    <source>
        <dbReference type="Proteomes" id="UP000234329"/>
    </source>
</evidence>
<dbReference type="SUPFAM" id="SSF140566">
    <property type="entry name" value="FlgN-like"/>
    <property type="match status" value="1"/>
</dbReference>
<reference evidence="1 2" key="1">
    <citation type="submission" date="2017-03" db="EMBL/GenBank/DDBJ databases">
        <title>Draft genime sequence of the acidophilic sulfur-oxidizing bacterium Acidithiobacillus sp. SH, isolated from seawater.</title>
        <authorList>
            <person name="Sharmin S."/>
            <person name="Tokuhisa M."/>
            <person name="Kanao T."/>
            <person name="Kamimura K."/>
        </authorList>
    </citation>
    <scope>NUCLEOTIDE SEQUENCE [LARGE SCALE GENOMIC DNA]</scope>
    <source>
        <strain evidence="1 2">SH</strain>
    </source>
</reference>
<gene>
    <name evidence="1" type="ORF">B1757_05420</name>
</gene>
<sequence>MHPDAHKISQQFPLLEQLQRLLDDETASLKTGHMQNLQQVASEKMRCFAQLEQMKSSNSEFRNTLESVPGRSLLTEILRKNQLNGQIIQALMRFNQGAWEIFFGNSQPIYTDLGTTRSTPANHLIGSA</sequence>
<name>A0A2I1DN11_9PROT</name>
<dbReference type="Gene3D" id="1.20.58.300">
    <property type="entry name" value="FlgN-like"/>
    <property type="match status" value="1"/>
</dbReference>
<keyword evidence="2" id="KW-1185">Reference proteome</keyword>
<dbReference type="InParanoid" id="A0A2I1DN11"/>
<comment type="caution">
    <text evidence="1">The sequence shown here is derived from an EMBL/GenBank/DDBJ whole genome shotgun (WGS) entry which is preliminary data.</text>
</comment>
<proteinExistence type="predicted"/>
<evidence type="ECO:0008006" key="3">
    <source>
        <dbReference type="Google" id="ProtNLM"/>
    </source>
</evidence>
<dbReference type="AlphaFoldDB" id="A0A2I1DN11"/>
<organism evidence="1 2">
    <name type="scientific">Acidithiobacillus marinus</name>
    <dbReference type="NCBI Taxonomy" id="187490"/>
    <lineage>
        <taxon>Bacteria</taxon>
        <taxon>Pseudomonadati</taxon>
        <taxon>Pseudomonadota</taxon>
        <taxon>Acidithiobacillia</taxon>
        <taxon>Acidithiobacillales</taxon>
        <taxon>Acidithiobacillaceae</taxon>
        <taxon>Acidithiobacillus</taxon>
    </lineage>
</organism>
<dbReference type="InterPro" id="IPR036679">
    <property type="entry name" value="FlgN-like_sf"/>
</dbReference>
<dbReference type="Proteomes" id="UP000234329">
    <property type="component" value="Unassembled WGS sequence"/>
</dbReference>
<evidence type="ECO:0000313" key="1">
    <source>
        <dbReference type="EMBL" id="PKY11229.1"/>
    </source>
</evidence>
<protein>
    <recommendedName>
        <fullName evidence="3">Flagellar protein FlgN</fullName>
    </recommendedName>
</protein>
<dbReference type="EMBL" id="MXAV01000020">
    <property type="protein sequence ID" value="PKY11229.1"/>
    <property type="molecule type" value="Genomic_DNA"/>
</dbReference>
<accession>A0A2I1DN11</accession>